<evidence type="ECO:0000313" key="4">
    <source>
        <dbReference type="EMBL" id="MFB2836783.1"/>
    </source>
</evidence>
<dbReference type="RefSeq" id="WP_413279149.1">
    <property type="nucleotide sequence ID" value="NZ_JBHFNT010000176.1"/>
</dbReference>
<dbReference type="PANTHER" id="PTHR11527">
    <property type="entry name" value="HEAT-SHOCK PROTEIN 20 FAMILY MEMBER"/>
    <property type="match status" value="1"/>
</dbReference>
<dbReference type="CDD" id="cd06464">
    <property type="entry name" value="ACD_sHsps-like"/>
    <property type="match status" value="1"/>
</dbReference>
<accession>A0ABV4WNW1</accession>
<dbReference type="InterPro" id="IPR031107">
    <property type="entry name" value="Small_HSP"/>
</dbReference>
<evidence type="ECO:0000259" key="3">
    <source>
        <dbReference type="PROSITE" id="PS01031"/>
    </source>
</evidence>
<dbReference type="SUPFAM" id="SSF49764">
    <property type="entry name" value="HSP20-like chaperones"/>
    <property type="match status" value="1"/>
</dbReference>
<proteinExistence type="inferred from homology"/>
<comment type="similarity">
    <text evidence="1 2">Belongs to the small heat shock protein (HSP20) family.</text>
</comment>
<dbReference type="InterPro" id="IPR008978">
    <property type="entry name" value="HSP20-like_chaperone"/>
</dbReference>
<feature type="domain" description="SHSP" evidence="3">
    <location>
        <begin position="32"/>
        <end position="144"/>
    </location>
</feature>
<evidence type="ECO:0000256" key="2">
    <source>
        <dbReference type="RuleBase" id="RU003616"/>
    </source>
</evidence>
<dbReference type="EMBL" id="JBHFNT010000176">
    <property type="protein sequence ID" value="MFB2836783.1"/>
    <property type="molecule type" value="Genomic_DNA"/>
</dbReference>
<sequence length="160" mass="18059">MAIIRWSPFIEVEAIHRQLDKIIDDFAGLTPTENAIWKPGVELQDNGDNLTLKAEIPGVEAKDLDISVLRDAVVIRGEHRYENKAENKGYFRSEFRYGKFERVVSLPVAVQNDKVEANFANGILTLTLPKVEEAKNRVFKVNLAGNEDTTNTETNTDETK</sequence>
<dbReference type="Gene3D" id="2.60.40.790">
    <property type="match status" value="1"/>
</dbReference>
<protein>
    <submittedName>
        <fullName evidence="4">Hsp20/alpha crystallin family protein</fullName>
    </submittedName>
</protein>
<keyword evidence="5" id="KW-1185">Reference proteome</keyword>
<comment type="caution">
    <text evidence="4">The sequence shown here is derived from an EMBL/GenBank/DDBJ whole genome shotgun (WGS) entry which is preliminary data.</text>
</comment>
<organism evidence="4 5">
    <name type="scientific">Floridaenema evergladense BLCC-F167</name>
    <dbReference type="NCBI Taxonomy" id="3153639"/>
    <lineage>
        <taxon>Bacteria</taxon>
        <taxon>Bacillati</taxon>
        <taxon>Cyanobacteriota</taxon>
        <taxon>Cyanophyceae</taxon>
        <taxon>Oscillatoriophycideae</taxon>
        <taxon>Aerosakkonematales</taxon>
        <taxon>Aerosakkonemataceae</taxon>
        <taxon>Floridanema</taxon>
        <taxon>Floridanema evergladense</taxon>
    </lineage>
</organism>
<dbReference type="Pfam" id="PF00011">
    <property type="entry name" value="HSP20"/>
    <property type="match status" value="1"/>
</dbReference>
<dbReference type="PROSITE" id="PS01031">
    <property type="entry name" value="SHSP"/>
    <property type="match status" value="1"/>
</dbReference>
<evidence type="ECO:0000313" key="5">
    <source>
        <dbReference type="Proteomes" id="UP001576780"/>
    </source>
</evidence>
<dbReference type="InterPro" id="IPR002068">
    <property type="entry name" value="A-crystallin/Hsp20_dom"/>
</dbReference>
<reference evidence="4 5" key="1">
    <citation type="submission" date="2024-09" db="EMBL/GenBank/DDBJ databases">
        <title>Floridaenema gen nov. (Aerosakkonemataceae, Aerosakkonematales ord. nov., Cyanobacteria) from benthic tropical and subtropical fresh waters, with the description of four new species.</title>
        <authorList>
            <person name="Moretto J.A."/>
            <person name="Berthold D.E."/>
            <person name="Lefler F.W."/>
            <person name="Huang I.-S."/>
            <person name="Laughinghouse H. IV."/>
        </authorList>
    </citation>
    <scope>NUCLEOTIDE SEQUENCE [LARGE SCALE GENOMIC DNA]</scope>
    <source>
        <strain evidence="4 5">BLCC-F167</strain>
    </source>
</reference>
<evidence type="ECO:0000256" key="1">
    <source>
        <dbReference type="PROSITE-ProRule" id="PRU00285"/>
    </source>
</evidence>
<dbReference type="Proteomes" id="UP001576780">
    <property type="component" value="Unassembled WGS sequence"/>
</dbReference>
<name>A0ABV4WNW1_9CYAN</name>
<gene>
    <name evidence="4" type="ORF">ACE1CA_19825</name>
</gene>